<keyword evidence="9" id="KW-1185">Reference proteome</keyword>
<protein>
    <submittedName>
        <fullName evidence="8">Response regulator</fullName>
    </submittedName>
</protein>
<dbReference type="Gene3D" id="3.40.50.2300">
    <property type="match status" value="1"/>
</dbReference>
<reference evidence="8" key="2">
    <citation type="journal article" date="2023" name="Int. J. Syst. Evol. Microbiol.">
        <title>Streptomyces marispadix sp. nov., isolated from marine beach sediment of the Northern Coast of Portugal.</title>
        <authorList>
            <person name="dos Santos J.D.N."/>
            <person name="Vitorino I.R."/>
            <person name="Kallscheuer N."/>
            <person name="Srivastava A."/>
            <person name="Krautwurst S."/>
            <person name="Marz M."/>
            <person name="Jogler C."/>
            <person name="Lobo Da Cunha A."/>
            <person name="Catita J."/>
            <person name="Goncalves H."/>
            <person name="Gonzalez I."/>
            <person name="Reyes F."/>
            <person name="Lage O.M."/>
        </authorList>
    </citation>
    <scope>NUCLEOTIDE SEQUENCE</scope>
    <source>
        <strain evidence="8">M600PL45_2</strain>
    </source>
</reference>
<dbReference type="PANTHER" id="PTHR48111">
    <property type="entry name" value="REGULATOR OF RPOS"/>
    <property type="match status" value="1"/>
</dbReference>
<dbReference type="PROSITE" id="PS50110">
    <property type="entry name" value="RESPONSE_REGULATORY"/>
    <property type="match status" value="1"/>
</dbReference>
<gene>
    <name evidence="8" type="ORF">MMA15_14610</name>
</gene>
<keyword evidence="5" id="KW-0804">Transcription</keyword>
<feature type="modified residue" description="4-aspartylphosphate" evidence="6">
    <location>
        <position position="58"/>
    </location>
</feature>
<evidence type="ECO:0000313" key="8">
    <source>
        <dbReference type="EMBL" id="MCH6161581.1"/>
    </source>
</evidence>
<evidence type="ECO:0000256" key="6">
    <source>
        <dbReference type="PROSITE-ProRule" id="PRU00169"/>
    </source>
</evidence>
<proteinExistence type="predicted"/>
<dbReference type="PANTHER" id="PTHR48111:SF1">
    <property type="entry name" value="TWO-COMPONENT RESPONSE REGULATOR ORR33"/>
    <property type="match status" value="1"/>
</dbReference>
<keyword evidence="1 6" id="KW-0597">Phosphoprotein</keyword>
<dbReference type="SMART" id="SM00448">
    <property type="entry name" value="REC"/>
    <property type="match status" value="1"/>
</dbReference>
<dbReference type="InterPro" id="IPR011006">
    <property type="entry name" value="CheY-like_superfamily"/>
</dbReference>
<evidence type="ECO:0000256" key="2">
    <source>
        <dbReference type="ARBA" id="ARBA00023012"/>
    </source>
</evidence>
<evidence type="ECO:0000256" key="1">
    <source>
        <dbReference type="ARBA" id="ARBA00022553"/>
    </source>
</evidence>
<reference evidence="8" key="1">
    <citation type="submission" date="2022-03" db="EMBL/GenBank/DDBJ databases">
        <authorList>
            <person name="Santos J.D.N."/>
            <person name="Kallscheuer N."/>
            <person name="Jogler C."/>
            <person name="Lage O.M."/>
        </authorList>
    </citation>
    <scope>NUCLEOTIDE SEQUENCE</scope>
    <source>
        <strain evidence="8">M600PL45_2</strain>
    </source>
</reference>
<accession>A0ABS9SZ82</accession>
<keyword evidence="2" id="KW-0902">Two-component regulatory system</keyword>
<dbReference type="SUPFAM" id="SSF52172">
    <property type="entry name" value="CheY-like"/>
    <property type="match status" value="1"/>
</dbReference>
<organism evidence="8 9">
    <name type="scientific">Streptomyces marispadix</name>
    <dbReference type="NCBI Taxonomy" id="2922868"/>
    <lineage>
        <taxon>Bacteria</taxon>
        <taxon>Bacillati</taxon>
        <taxon>Actinomycetota</taxon>
        <taxon>Actinomycetes</taxon>
        <taxon>Kitasatosporales</taxon>
        <taxon>Streptomycetaceae</taxon>
        <taxon>Streptomyces</taxon>
    </lineage>
</organism>
<dbReference type="CDD" id="cd00156">
    <property type="entry name" value="REC"/>
    <property type="match status" value="1"/>
</dbReference>
<dbReference type="EMBL" id="JAKWJU010000002">
    <property type="protein sequence ID" value="MCH6161581.1"/>
    <property type="molecule type" value="Genomic_DNA"/>
</dbReference>
<dbReference type="RefSeq" id="WP_241060102.1">
    <property type="nucleotide sequence ID" value="NZ_JAKWJU010000002.1"/>
</dbReference>
<name>A0ABS9SZ82_9ACTN</name>
<evidence type="ECO:0000256" key="5">
    <source>
        <dbReference type="ARBA" id="ARBA00023163"/>
    </source>
</evidence>
<dbReference type="Pfam" id="PF00072">
    <property type="entry name" value="Response_reg"/>
    <property type="match status" value="1"/>
</dbReference>
<dbReference type="Proteomes" id="UP001166784">
    <property type="component" value="Unassembled WGS sequence"/>
</dbReference>
<evidence type="ECO:0000256" key="3">
    <source>
        <dbReference type="ARBA" id="ARBA00023015"/>
    </source>
</evidence>
<comment type="caution">
    <text evidence="8">The sequence shown here is derived from an EMBL/GenBank/DDBJ whole genome shotgun (WGS) entry which is preliminary data.</text>
</comment>
<dbReference type="InterPro" id="IPR001789">
    <property type="entry name" value="Sig_transdc_resp-reg_receiver"/>
</dbReference>
<keyword evidence="4" id="KW-0238">DNA-binding</keyword>
<evidence type="ECO:0000313" key="9">
    <source>
        <dbReference type="Proteomes" id="UP001166784"/>
    </source>
</evidence>
<dbReference type="InterPro" id="IPR039420">
    <property type="entry name" value="WalR-like"/>
</dbReference>
<sequence length="402" mass="43987">MIQQLTNMRILVADDQTDVARTLCRPLQKAGARLRFAADGHAALQEITDRPFDLVLVDMKMPPAEWGGLWLLRQLKHGGWRIPSLVLSGEGSKQQVIEALRLDADDWIVKDAAGEELLERCLSTIADHLRQSLEFAAAQLPTPLAHRLARYARTDDPNKKVLEGLHTLEAVLRFTTALGLSSTPPAPLRGITPERLATPSMRTWFALSTALSGLPGAGNDFARMFSCLVPERSDHQPVQDLISMRNALAHGRDEPTPAQAEQLDSLLRRFAHRAASSWRANLTVPVSMTYDGAMYVIHLLSLKGVGRPVPDKVMAQAPVITGQPLLVSGDTEPLPLAPWLLTSSDPAAGTVRCQLFDGLQHAKGGRAPNTPFTYTKTDEGIEMPTVSHPAAQWQTLAQWIAT</sequence>
<evidence type="ECO:0000256" key="4">
    <source>
        <dbReference type="ARBA" id="ARBA00023125"/>
    </source>
</evidence>
<keyword evidence="3" id="KW-0805">Transcription regulation</keyword>
<feature type="domain" description="Response regulatory" evidence="7">
    <location>
        <begin position="9"/>
        <end position="125"/>
    </location>
</feature>
<evidence type="ECO:0000259" key="7">
    <source>
        <dbReference type="PROSITE" id="PS50110"/>
    </source>
</evidence>